<organism evidence="2">
    <name type="scientific">Bacteroides salyersiae</name>
    <dbReference type="NCBI Taxonomy" id="291644"/>
    <lineage>
        <taxon>Bacteria</taxon>
        <taxon>Pseudomonadati</taxon>
        <taxon>Bacteroidota</taxon>
        <taxon>Bacteroidia</taxon>
        <taxon>Bacteroidales</taxon>
        <taxon>Bacteroidaceae</taxon>
        <taxon>Bacteroides</taxon>
    </lineage>
</organism>
<keyword evidence="1" id="KW-1133">Transmembrane helix</keyword>
<keyword evidence="1" id="KW-0472">Membrane</keyword>
<name>A0A641MXB9_9BACE</name>
<feature type="transmembrane region" description="Helical" evidence="1">
    <location>
        <begin position="53"/>
        <end position="76"/>
    </location>
</feature>
<keyword evidence="1" id="KW-0812">Transmembrane</keyword>
<evidence type="ECO:0008006" key="3">
    <source>
        <dbReference type="Google" id="ProtNLM"/>
    </source>
</evidence>
<sequence>MRRAVMETKIDNTLKQVLEKRKSGSLSSNFTFRMMEQIRVETVKQERRKKRNLLFSLLAALFVMLGTLVYYLFFYLDFSPSDFMLHLKLSSTSFPLIAFYA</sequence>
<evidence type="ECO:0000313" key="2">
    <source>
        <dbReference type="EMBL" id="KAA3719473.1"/>
    </source>
</evidence>
<reference evidence="2" key="1">
    <citation type="journal article" date="2019" name="Nat. Med.">
        <title>A library of human gut bacterial isolates paired with longitudinal multiomics data enables mechanistic microbiome research.</title>
        <authorList>
            <person name="Poyet M."/>
            <person name="Groussin M."/>
            <person name="Gibbons S.M."/>
            <person name="Avila-Pacheco J."/>
            <person name="Jiang X."/>
            <person name="Kearney S.M."/>
            <person name="Perrotta A.R."/>
            <person name="Berdy B."/>
            <person name="Zhao S."/>
            <person name="Lieberman T.D."/>
            <person name="Swanson P.K."/>
            <person name="Smith M."/>
            <person name="Roesemann S."/>
            <person name="Alexander J.E."/>
            <person name="Rich S.A."/>
            <person name="Livny J."/>
            <person name="Vlamakis H."/>
            <person name="Clish C."/>
            <person name="Bullock K."/>
            <person name="Deik A."/>
            <person name="Scott J."/>
            <person name="Pierce K.A."/>
            <person name="Xavier R.J."/>
            <person name="Alm E.J."/>
        </authorList>
    </citation>
    <scope>NUCLEOTIDE SEQUENCE</scope>
    <source>
        <strain evidence="2">BIOML-A21</strain>
    </source>
</reference>
<dbReference type="EMBL" id="VWMU01000038">
    <property type="protein sequence ID" value="KAA3719473.1"/>
    <property type="molecule type" value="Genomic_DNA"/>
</dbReference>
<proteinExistence type="predicted"/>
<feature type="non-terminal residue" evidence="2">
    <location>
        <position position="101"/>
    </location>
</feature>
<accession>A0A641MXB9</accession>
<comment type="caution">
    <text evidence="2">The sequence shown here is derived from an EMBL/GenBank/DDBJ whole genome shotgun (WGS) entry which is preliminary data.</text>
</comment>
<evidence type="ECO:0000256" key="1">
    <source>
        <dbReference type="SAM" id="Phobius"/>
    </source>
</evidence>
<gene>
    <name evidence="2" type="ORF">F3F94_08255</name>
</gene>
<dbReference type="AlphaFoldDB" id="A0A641MXB9"/>
<protein>
    <recommendedName>
        <fullName evidence="3">DUF5056 domain-containing protein</fullName>
    </recommendedName>
</protein>